<evidence type="ECO:0000256" key="8">
    <source>
        <dbReference type="SAM" id="Phobius"/>
    </source>
</evidence>
<dbReference type="Pfam" id="PF00512">
    <property type="entry name" value="HisKA"/>
    <property type="match status" value="1"/>
</dbReference>
<dbReference type="Proteomes" id="UP000482155">
    <property type="component" value="Unassembled WGS sequence"/>
</dbReference>
<evidence type="ECO:0000256" key="4">
    <source>
        <dbReference type="ARBA" id="ARBA00022553"/>
    </source>
</evidence>
<comment type="subcellular location">
    <subcellularLocation>
        <location evidence="2">Cell inner membrane</location>
        <topology evidence="2">Multi-pass membrane protein</topology>
    </subcellularLocation>
</comment>
<evidence type="ECO:0000256" key="3">
    <source>
        <dbReference type="ARBA" id="ARBA00012438"/>
    </source>
</evidence>
<gene>
    <name evidence="10" type="ORF">G3574_18430</name>
</gene>
<dbReference type="SUPFAM" id="SSF63829">
    <property type="entry name" value="Calcium-dependent phosphotriesterase"/>
    <property type="match status" value="2"/>
</dbReference>
<comment type="caution">
    <text evidence="10">The sequence shown here is derived from an EMBL/GenBank/DDBJ whole genome shotgun (WGS) entry which is preliminary data.</text>
</comment>
<dbReference type="Gene3D" id="3.30.565.10">
    <property type="entry name" value="Histidine kinase-like ATPase, C-terminal domain"/>
    <property type="match status" value="1"/>
</dbReference>
<dbReference type="RefSeq" id="WP_163966415.1">
    <property type="nucleotide sequence ID" value="NZ_JAAIVB010000065.1"/>
</dbReference>
<comment type="catalytic activity">
    <reaction evidence="1">
        <text>ATP + protein L-histidine = ADP + protein N-phospho-L-histidine.</text>
        <dbReference type="EC" id="2.7.13.3"/>
    </reaction>
</comment>
<evidence type="ECO:0000256" key="1">
    <source>
        <dbReference type="ARBA" id="ARBA00000085"/>
    </source>
</evidence>
<dbReference type="Gene3D" id="1.10.287.130">
    <property type="match status" value="1"/>
</dbReference>
<dbReference type="EMBL" id="JAAIVB010000065">
    <property type="protein sequence ID" value="NEX63065.1"/>
    <property type="molecule type" value="Genomic_DNA"/>
</dbReference>
<keyword evidence="8" id="KW-0472">Membrane</keyword>
<dbReference type="SMART" id="SM00388">
    <property type="entry name" value="HisKA"/>
    <property type="match status" value="1"/>
</dbReference>
<dbReference type="InterPro" id="IPR003594">
    <property type="entry name" value="HATPase_dom"/>
</dbReference>
<dbReference type="PANTHER" id="PTHR43547">
    <property type="entry name" value="TWO-COMPONENT HISTIDINE KINASE"/>
    <property type="match status" value="1"/>
</dbReference>
<evidence type="ECO:0000313" key="11">
    <source>
        <dbReference type="Proteomes" id="UP000482155"/>
    </source>
</evidence>
<dbReference type="SUPFAM" id="SSF101898">
    <property type="entry name" value="NHL repeat"/>
    <property type="match status" value="1"/>
</dbReference>
<evidence type="ECO:0000256" key="6">
    <source>
        <dbReference type="ARBA" id="ARBA00022777"/>
    </source>
</evidence>
<dbReference type="InterPro" id="IPR003661">
    <property type="entry name" value="HisK_dim/P_dom"/>
</dbReference>
<dbReference type="Pfam" id="PF07495">
    <property type="entry name" value="Y_Y_Y"/>
    <property type="match status" value="1"/>
</dbReference>
<dbReference type="Pfam" id="PF07494">
    <property type="entry name" value="Reg_prop"/>
    <property type="match status" value="6"/>
</dbReference>
<evidence type="ECO:0000259" key="9">
    <source>
        <dbReference type="PROSITE" id="PS50109"/>
    </source>
</evidence>
<dbReference type="InterPro" id="IPR036097">
    <property type="entry name" value="HisK_dim/P_sf"/>
</dbReference>
<organism evidence="10 11">
    <name type="scientific">Noviherbaspirillum galbum</name>
    <dbReference type="NCBI Taxonomy" id="2709383"/>
    <lineage>
        <taxon>Bacteria</taxon>
        <taxon>Pseudomonadati</taxon>
        <taxon>Pseudomonadota</taxon>
        <taxon>Betaproteobacteria</taxon>
        <taxon>Burkholderiales</taxon>
        <taxon>Oxalobacteraceae</taxon>
        <taxon>Noviherbaspirillum</taxon>
    </lineage>
</organism>
<keyword evidence="6" id="KW-0418">Kinase</keyword>
<dbReference type="AlphaFoldDB" id="A0A6B3SUM1"/>
<accession>A0A6B3SUM1</accession>
<dbReference type="SMART" id="SM00387">
    <property type="entry name" value="HATPase_c"/>
    <property type="match status" value="1"/>
</dbReference>
<dbReference type="FunFam" id="3.30.565.10:FF:000006">
    <property type="entry name" value="Sensor histidine kinase WalK"/>
    <property type="match status" value="1"/>
</dbReference>
<evidence type="ECO:0000256" key="7">
    <source>
        <dbReference type="SAM" id="MobiDB-lite"/>
    </source>
</evidence>
<dbReference type="InterPro" id="IPR013783">
    <property type="entry name" value="Ig-like_fold"/>
</dbReference>
<keyword evidence="11" id="KW-1185">Reference proteome</keyword>
<dbReference type="PANTHER" id="PTHR43547:SF2">
    <property type="entry name" value="HYBRID SIGNAL TRANSDUCTION HISTIDINE KINASE C"/>
    <property type="match status" value="1"/>
</dbReference>
<keyword evidence="8" id="KW-0812">Transmembrane</keyword>
<keyword evidence="8" id="KW-1133">Transmembrane helix</keyword>
<dbReference type="Gene3D" id="2.130.10.10">
    <property type="entry name" value="YVTN repeat-like/Quinoprotein amine dehydrogenase"/>
    <property type="match status" value="2"/>
</dbReference>
<dbReference type="GO" id="GO:0005886">
    <property type="term" value="C:plasma membrane"/>
    <property type="evidence" value="ECO:0007669"/>
    <property type="project" value="UniProtKB-SubCell"/>
</dbReference>
<dbReference type="InterPro" id="IPR011123">
    <property type="entry name" value="Y_Y_Y"/>
</dbReference>
<reference evidence="10 11" key="1">
    <citation type="submission" date="2020-02" db="EMBL/GenBank/DDBJ databases">
        <authorList>
            <person name="Kim M.K."/>
        </authorList>
    </citation>
    <scope>NUCLEOTIDE SEQUENCE [LARGE SCALE GENOMIC DNA]</scope>
    <source>
        <strain evidence="10 11">17J57-3</strain>
    </source>
</reference>
<protein>
    <recommendedName>
        <fullName evidence="3">histidine kinase</fullName>
        <ecNumber evidence="3">2.7.13.3</ecNumber>
    </recommendedName>
</protein>
<dbReference type="Pfam" id="PF02518">
    <property type="entry name" value="HATPase_c"/>
    <property type="match status" value="1"/>
</dbReference>
<dbReference type="InterPro" id="IPR004358">
    <property type="entry name" value="Sig_transdc_His_kin-like_C"/>
</dbReference>
<evidence type="ECO:0000313" key="10">
    <source>
        <dbReference type="EMBL" id="NEX63065.1"/>
    </source>
</evidence>
<dbReference type="Gene3D" id="2.60.40.10">
    <property type="entry name" value="Immunoglobulins"/>
    <property type="match status" value="1"/>
</dbReference>
<dbReference type="InterPro" id="IPR011110">
    <property type="entry name" value="Reg_prop"/>
</dbReference>
<keyword evidence="4" id="KW-0597">Phosphoprotein</keyword>
<dbReference type="CDD" id="cd00063">
    <property type="entry name" value="FN3"/>
    <property type="match status" value="1"/>
</dbReference>
<feature type="transmembrane region" description="Helical" evidence="8">
    <location>
        <begin position="833"/>
        <end position="852"/>
    </location>
</feature>
<dbReference type="SUPFAM" id="SSF47384">
    <property type="entry name" value="Homodimeric domain of signal transducing histidine kinase"/>
    <property type="match status" value="1"/>
</dbReference>
<dbReference type="InterPro" id="IPR003961">
    <property type="entry name" value="FN3_dom"/>
</dbReference>
<dbReference type="PROSITE" id="PS50109">
    <property type="entry name" value="HIS_KIN"/>
    <property type="match status" value="1"/>
</dbReference>
<sequence length="1124" mass="122301">MESHASEAQCLPARGRQAPGWHACLAGCASLRGVMLALALTLTLALATVACHAAGLAASARNPRFERIAASQGLSHNTVLAVAQDRLGFLWVATQGGLNRYDGNRLLSYRHDPADKASLADDMVYALHVDEGNRLWVGTRGGLQRFSARDGKFITILPEDTRAIVADGKGGIWAGTINGLAHVAGEGSVPTFLRPVDGDEHSLSHARVHVLARDADGQVWIGTENGLDMLRPDGKSVERFMPGVTGMLPRPQDQVRALLPGASGELWIGTEGGIEHWTNGYRKRQRFGTAEGGPRGRVRAIVRDDAGTVWFADLDQGLFRLDARTGRFGRYRHDPADAHSLSSDLVTTLLQDRSGVLWIGTWNAGLNQLNLWNAAFDRIVRRTAEPQALSDNSVNAVLAGQGGKIYVGTLKGGLNVVDRATGEVGVVRHNAWGADGIGSDDVESLYQDASGTIWIGTDRGLSRFDPATRKVTRVRFSGMASGPMFIRAIARDHEGKLWIAASGDLFRVEPGGRVLNRFTHEPGRPDSLRNGRGVNALLVDHEGRLWIGSSGGGLNRYEGPGDGGGVFRHVGADGAGGFSISDDVVTSLHEDRRGDLWVGTANGLDRMVRQADGSLGFERHGLREGLASAAVAAITEDAEGALWFSTDAGLTRLDPGRTRFRHYGATDGMVDGGYSIGAASRAAGTGLVFGGYQGVTVVDTARLRDNPAAPEVRITDLLLSNRSARDIRNDHGFRIDGPVESARQAVLDHHHAMISIEFGAMDFADPSRVRYEYQLAGFDESWHEADARQRSATYTNLDPGSYVFRVKARSKDGVPSARNAELQIVIRPPIWKTWWFIVLLLVLACAMAFLAYRWRIRRLARGYEVERLAIRARAELDSAAAQRRFVAMVSHELRNPLAIMETAVKNLARVDLEALPAPVAQRLEKIQRAQQRVQSLVDNFLTEETLQMPDLMPNKEKVDVLALLREVACDIGASSATHQIALSAPSALPVMKVDREMMRIAFSNLIENAVKYSPDADRVEVEASFTDTLVEVEVKDSGMGIEESDLPNIFEKYFRANHGRPNIKGVGLGLYVVHRIVELHHGVIQVESRVGVGTTFRIQLARGRRSGHDQPRSRTAAVLASPHA</sequence>
<dbReference type="InterPro" id="IPR015943">
    <property type="entry name" value="WD40/YVTN_repeat-like_dom_sf"/>
</dbReference>
<dbReference type="EC" id="2.7.13.3" evidence="3"/>
<name>A0A6B3SUM1_9BURK</name>
<feature type="region of interest" description="Disordered" evidence="7">
    <location>
        <begin position="1102"/>
        <end position="1124"/>
    </location>
</feature>
<evidence type="ECO:0000256" key="5">
    <source>
        <dbReference type="ARBA" id="ARBA00022679"/>
    </source>
</evidence>
<proteinExistence type="predicted"/>
<dbReference type="InterPro" id="IPR005467">
    <property type="entry name" value="His_kinase_dom"/>
</dbReference>
<keyword evidence="5" id="KW-0808">Transferase</keyword>
<evidence type="ECO:0000256" key="2">
    <source>
        <dbReference type="ARBA" id="ARBA00004429"/>
    </source>
</evidence>
<dbReference type="SUPFAM" id="SSF55874">
    <property type="entry name" value="ATPase domain of HSP90 chaperone/DNA topoisomerase II/histidine kinase"/>
    <property type="match status" value="1"/>
</dbReference>
<dbReference type="CDD" id="cd00082">
    <property type="entry name" value="HisKA"/>
    <property type="match status" value="1"/>
</dbReference>
<dbReference type="PRINTS" id="PR00344">
    <property type="entry name" value="BCTRLSENSOR"/>
</dbReference>
<dbReference type="InterPro" id="IPR036890">
    <property type="entry name" value="HATPase_C_sf"/>
</dbReference>
<dbReference type="GO" id="GO:0000155">
    <property type="term" value="F:phosphorelay sensor kinase activity"/>
    <property type="evidence" value="ECO:0007669"/>
    <property type="project" value="InterPro"/>
</dbReference>
<feature type="domain" description="Histidine kinase" evidence="9">
    <location>
        <begin position="888"/>
        <end position="1104"/>
    </location>
</feature>